<feature type="transmembrane region" description="Helical" evidence="7">
    <location>
        <begin position="170"/>
        <end position="189"/>
    </location>
</feature>
<keyword evidence="3 7" id="KW-0812">Transmembrane</keyword>
<comment type="similarity">
    <text evidence="6">Belongs to the ThrE exporter (TC 2.A.79) family.</text>
</comment>
<evidence type="ECO:0000256" key="2">
    <source>
        <dbReference type="ARBA" id="ARBA00022475"/>
    </source>
</evidence>
<evidence type="ECO:0000256" key="1">
    <source>
        <dbReference type="ARBA" id="ARBA00004651"/>
    </source>
</evidence>
<dbReference type="EMBL" id="NXGJ01000002">
    <property type="protein sequence ID" value="PRM88741.1"/>
    <property type="molecule type" value="Genomic_DNA"/>
</dbReference>
<comment type="subcellular location">
    <subcellularLocation>
        <location evidence="1">Cell membrane</location>
        <topology evidence="1">Multi-pass membrane protein</topology>
    </subcellularLocation>
</comment>
<evidence type="ECO:0000256" key="4">
    <source>
        <dbReference type="ARBA" id="ARBA00022989"/>
    </source>
</evidence>
<proteinExistence type="inferred from homology"/>
<dbReference type="PANTHER" id="PTHR34390">
    <property type="entry name" value="UPF0442 PROTEIN YJJB-RELATED"/>
    <property type="match status" value="1"/>
</dbReference>
<keyword evidence="2" id="KW-1003">Cell membrane</keyword>
<dbReference type="GO" id="GO:0015744">
    <property type="term" value="P:succinate transport"/>
    <property type="evidence" value="ECO:0007669"/>
    <property type="project" value="TreeGrafter"/>
</dbReference>
<keyword evidence="4 7" id="KW-1133">Transmembrane helix</keyword>
<dbReference type="Pfam" id="PF06738">
    <property type="entry name" value="ThrE"/>
    <property type="match status" value="1"/>
</dbReference>
<dbReference type="PANTHER" id="PTHR34390:SF2">
    <property type="entry name" value="SUCCINATE TRANSPORTER SUBUNIT YJJP-RELATED"/>
    <property type="match status" value="1"/>
</dbReference>
<feature type="transmembrane region" description="Helical" evidence="7">
    <location>
        <begin position="120"/>
        <end position="139"/>
    </location>
</feature>
<dbReference type="InterPro" id="IPR010619">
    <property type="entry name" value="ThrE-like_N"/>
</dbReference>
<evidence type="ECO:0000256" key="3">
    <source>
        <dbReference type="ARBA" id="ARBA00022692"/>
    </source>
</evidence>
<organism evidence="9 10">
    <name type="scientific">Aliarcobacter cryaerophilus</name>
    <dbReference type="NCBI Taxonomy" id="28198"/>
    <lineage>
        <taxon>Bacteria</taxon>
        <taxon>Pseudomonadati</taxon>
        <taxon>Campylobacterota</taxon>
        <taxon>Epsilonproteobacteria</taxon>
        <taxon>Campylobacterales</taxon>
        <taxon>Arcobacteraceae</taxon>
        <taxon>Aliarcobacter</taxon>
    </lineage>
</organism>
<dbReference type="AlphaFoldDB" id="A0A2S9SQ81"/>
<evidence type="ECO:0000259" key="8">
    <source>
        <dbReference type="Pfam" id="PF06738"/>
    </source>
</evidence>
<dbReference type="GO" id="GO:0022857">
    <property type="term" value="F:transmembrane transporter activity"/>
    <property type="evidence" value="ECO:0007669"/>
    <property type="project" value="InterPro"/>
</dbReference>
<feature type="transmembrane region" description="Helical" evidence="7">
    <location>
        <begin position="201"/>
        <end position="220"/>
    </location>
</feature>
<sequence length="260" mass="28780">MKMLSYEEQSIITRGIVKAAVLMSEYGAESILIEQTAQRLGKVLGASSVEISLIPSAIVLTTLHHGQSVTTTRRVHHKPINMSIVCQIQKIVLDMEKSDNEVNYDIRYLYTILKQIEPNYYNRWLVVLMVALSCASFAYLQGGDFMSLVITFFASGIAMFTRQELSKRRFVMIIVFGITAFVATIISGLSKIYGFTDTPNIAMAASVLLLAPGFAFVNSFLDSFKGYMMMGWGRWMDGMILTLASSVGIILAIAILGIKA</sequence>
<evidence type="ECO:0000256" key="5">
    <source>
        <dbReference type="ARBA" id="ARBA00023136"/>
    </source>
</evidence>
<evidence type="ECO:0000256" key="7">
    <source>
        <dbReference type="SAM" id="Phobius"/>
    </source>
</evidence>
<comment type="caution">
    <text evidence="9">The sequence shown here is derived from an EMBL/GenBank/DDBJ whole genome shotgun (WGS) entry which is preliminary data.</text>
</comment>
<evidence type="ECO:0000313" key="10">
    <source>
        <dbReference type="Proteomes" id="UP000239065"/>
    </source>
</evidence>
<reference evidence="9 10" key="1">
    <citation type="submission" date="2017-09" db="EMBL/GenBank/DDBJ databases">
        <title>Reassesment of A. cryaerophilus.</title>
        <authorList>
            <person name="Perez-Cataluna A."/>
            <person name="Collado L."/>
            <person name="Salgado O."/>
            <person name="Lefinanco V."/>
            <person name="Figueras M.J."/>
        </authorList>
    </citation>
    <scope>NUCLEOTIDE SEQUENCE [LARGE SCALE GENOMIC DNA]</scope>
    <source>
        <strain evidence="9 10">LMG 9861</strain>
    </source>
</reference>
<keyword evidence="5 7" id="KW-0472">Membrane</keyword>
<accession>A0A2S9SQ81</accession>
<feature type="domain" description="Threonine/serine exporter-like N-terminal" evidence="8">
    <location>
        <begin position="16"/>
        <end position="255"/>
    </location>
</feature>
<dbReference type="InterPro" id="IPR050539">
    <property type="entry name" value="ThrE_Dicarb/AminoAcid_Exp"/>
</dbReference>
<evidence type="ECO:0000313" key="9">
    <source>
        <dbReference type="EMBL" id="PRM88741.1"/>
    </source>
</evidence>
<evidence type="ECO:0000256" key="6">
    <source>
        <dbReference type="ARBA" id="ARBA00034125"/>
    </source>
</evidence>
<dbReference type="Proteomes" id="UP000239065">
    <property type="component" value="Unassembled WGS sequence"/>
</dbReference>
<feature type="transmembrane region" description="Helical" evidence="7">
    <location>
        <begin position="240"/>
        <end position="258"/>
    </location>
</feature>
<dbReference type="GO" id="GO:0005886">
    <property type="term" value="C:plasma membrane"/>
    <property type="evidence" value="ECO:0007669"/>
    <property type="project" value="UniProtKB-SubCell"/>
</dbReference>
<protein>
    <recommendedName>
        <fullName evidence="8">Threonine/serine exporter-like N-terminal domain-containing protein</fullName>
    </recommendedName>
</protein>
<gene>
    <name evidence="9" type="ORF">CJ669_03065</name>
</gene>
<name>A0A2S9SQ81_9BACT</name>